<dbReference type="EMBL" id="JAFKCV010000003">
    <property type="protein sequence ID" value="MBN7824751.1"/>
    <property type="molecule type" value="Genomic_DNA"/>
</dbReference>
<comment type="caution">
    <text evidence="2">The sequence shown here is derived from an EMBL/GenBank/DDBJ whole genome shotgun (WGS) entry which is preliminary data.</text>
</comment>
<keyword evidence="3" id="KW-1185">Reference proteome</keyword>
<sequence>MALMINGEQLNEHQLFQVDDDRRSASRLAKVMGLQQDTIDEVRWLIRTARIAKPTKPQASSAPPQQKVPNMSTNSTAEIAFKVRNSLALATKMLFPADISRLAAVAKADVRTILARMKSDGDVATSPQGSYFITQEGIGRFQANHPSLNVSQEARERAGKHALEKATVAEKAQPDTASQIKQKEETESCPGPLHHMMADLLQEPAEDSDIQDELAGFEVQPKKQLNGVVEKLRIVSFVQGKFPPQSQTYRHLGELATYLAEMA</sequence>
<dbReference type="AlphaFoldDB" id="A0A939DMY4"/>
<organism evidence="2 3">
    <name type="scientific">Bowmanella dokdonensis</name>
    <dbReference type="NCBI Taxonomy" id="751969"/>
    <lineage>
        <taxon>Bacteria</taxon>
        <taxon>Pseudomonadati</taxon>
        <taxon>Pseudomonadota</taxon>
        <taxon>Gammaproteobacteria</taxon>
        <taxon>Alteromonadales</taxon>
        <taxon>Alteromonadaceae</taxon>
        <taxon>Bowmanella</taxon>
    </lineage>
</organism>
<dbReference type="RefSeq" id="WP_206572874.1">
    <property type="nucleotide sequence ID" value="NZ_JAFKCV010000003.1"/>
</dbReference>
<gene>
    <name evidence="2" type="ORF">J0A66_05875</name>
</gene>
<protein>
    <submittedName>
        <fullName evidence="2">Uncharacterized protein</fullName>
    </submittedName>
</protein>
<evidence type="ECO:0000256" key="1">
    <source>
        <dbReference type="SAM" id="MobiDB-lite"/>
    </source>
</evidence>
<dbReference type="Proteomes" id="UP000664654">
    <property type="component" value="Unassembled WGS sequence"/>
</dbReference>
<proteinExistence type="predicted"/>
<name>A0A939DMY4_9ALTE</name>
<accession>A0A939DMY4</accession>
<feature type="region of interest" description="Disordered" evidence="1">
    <location>
        <begin position="165"/>
        <end position="193"/>
    </location>
</feature>
<reference evidence="2" key="1">
    <citation type="submission" date="2021-03" db="EMBL/GenBank/DDBJ databases">
        <title>novel species isolated from a fishpond in China.</title>
        <authorList>
            <person name="Lu H."/>
            <person name="Cai Z."/>
        </authorList>
    </citation>
    <scope>NUCLEOTIDE SEQUENCE</scope>
    <source>
        <strain evidence="2">JCM 30855</strain>
    </source>
</reference>
<evidence type="ECO:0000313" key="3">
    <source>
        <dbReference type="Proteomes" id="UP000664654"/>
    </source>
</evidence>
<evidence type="ECO:0000313" key="2">
    <source>
        <dbReference type="EMBL" id="MBN7824751.1"/>
    </source>
</evidence>